<dbReference type="PANTHER" id="PTHR43072:SF23">
    <property type="entry name" value="UPF0039 PROTEIN C11D3.02C"/>
    <property type="match status" value="1"/>
</dbReference>
<proteinExistence type="predicted"/>
<dbReference type="InterPro" id="IPR000182">
    <property type="entry name" value="GNAT_dom"/>
</dbReference>
<dbReference type="PANTHER" id="PTHR43072">
    <property type="entry name" value="N-ACETYLTRANSFERASE"/>
    <property type="match status" value="1"/>
</dbReference>
<feature type="domain" description="N-acetyltransferase" evidence="3">
    <location>
        <begin position="7"/>
        <end position="165"/>
    </location>
</feature>
<evidence type="ECO:0000313" key="5">
    <source>
        <dbReference type="Proteomes" id="UP001291912"/>
    </source>
</evidence>
<dbReference type="SUPFAM" id="SSF55729">
    <property type="entry name" value="Acyl-CoA N-acyltransferases (Nat)"/>
    <property type="match status" value="1"/>
</dbReference>
<reference evidence="4 5" key="1">
    <citation type="submission" date="2023-10" db="EMBL/GenBank/DDBJ databases">
        <title>Microbacterium xanthum sp. nov., isolated from seaweed.</title>
        <authorList>
            <person name="Lee S.D."/>
        </authorList>
    </citation>
    <scope>NUCLEOTIDE SEQUENCE [LARGE SCALE GENOMIC DNA]</scope>
    <source>
        <strain evidence="4 5">KCTC 19124</strain>
    </source>
</reference>
<name>A0ABU5N9N8_9MICO</name>
<keyword evidence="1" id="KW-0808">Transferase</keyword>
<dbReference type="Gene3D" id="3.40.630.30">
    <property type="match status" value="1"/>
</dbReference>
<evidence type="ECO:0000259" key="3">
    <source>
        <dbReference type="PROSITE" id="PS51186"/>
    </source>
</evidence>
<dbReference type="InterPro" id="IPR016181">
    <property type="entry name" value="Acyl_CoA_acyltransferase"/>
</dbReference>
<keyword evidence="2" id="KW-0012">Acyltransferase</keyword>
<accession>A0ABU5N9N8</accession>
<evidence type="ECO:0000313" key="4">
    <source>
        <dbReference type="EMBL" id="MDZ8162802.1"/>
    </source>
</evidence>
<dbReference type="Proteomes" id="UP001291912">
    <property type="component" value="Unassembled WGS sequence"/>
</dbReference>
<evidence type="ECO:0000256" key="2">
    <source>
        <dbReference type="ARBA" id="ARBA00023315"/>
    </source>
</evidence>
<dbReference type="EMBL" id="JAWJYN010000003">
    <property type="protein sequence ID" value="MDZ8162802.1"/>
    <property type="molecule type" value="Genomic_DNA"/>
</dbReference>
<gene>
    <name evidence="4" type="ORF">R2Q92_13260</name>
</gene>
<keyword evidence="5" id="KW-1185">Reference proteome</keyword>
<comment type="caution">
    <text evidence="4">The sequence shown here is derived from an EMBL/GenBank/DDBJ whole genome shotgun (WGS) entry which is preliminary data.</text>
</comment>
<sequence>MDRSGQLVVRGMSPADWPAVEAVYAEGIAEGEATFEAMTPTWEAFDEGRLDVGRLVAVDPVDDTVVGWVAASRVSSRAAYAGVVEHSVYVSSRARGRGVGRVLLQAFLDASEAAGVWTVQSSVFPENRASVRLHESLGFRVIGRRERIARSVVGPRAGQWRDTLLVERRSDAVGRDDS</sequence>
<organism evidence="4 5">
    <name type="scientific">Microbacterium aquimaris</name>
    <dbReference type="NCBI Taxonomy" id="459816"/>
    <lineage>
        <taxon>Bacteria</taxon>
        <taxon>Bacillati</taxon>
        <taxon>Actinomycetota</taxon>
        <taxon>Actinomycetes</taxon>
        <taxon>Micrococcales</taxon>
        <taxon>Microbacteriaceae</taxon>
        <taxon>Microbacterium</taxon>
    </lineage>
</organism>
<evidence type="ECO:0000256" key="1">
    <source>
        <dbReference type="ARBA" id="ARBA00022679"/>
    </source>
</evidence>
<dbReference type="RefSeq" id="WP_241747806.1">
    <property type="nucleotide sequence ID" value="NZ_BAAAPT010000001.1"/>
</dbReference>
<dbReference type="PROSITE" id="PS51186">
    <property type="entry name" value="GNAT"/>
    <property type="match status" value="1"/>
</dbReference>
<protein>
    <submittedName>
        <fullName evidence="4">N-acetyltransferase family protein</fullName>
    </submittedName>
</protein>
<dbReference type="CDD" id="cd04301">
    <property type="entry name" value="NAT_SF"/>
    <property type="match status" value="1"/>
</dbReference>
<dbReference type="Pfam" id="PF00583">
    <property type="entry name" value="Acetyltransf_1"/>
    <property type="match status" value="1"/>
</dbReference>